<evidence type="ECO:0000313" key="2">
    <source>
        <dbReference type="Proteomes" id="UP000515135"/>
    </source>
</evidence>
<dbReference type="GO" id="GO:0003676">
    <property type="term" value="F:nucleic acid binding"/>
    <property type="evidence" value="ECO:0007669"/>
    <property type="project" value="InterPro"/>
</dbReference>
<feature type="region of interest" description="Disordered" evidence="1">
    <location>
        <begin position="219"/>
        <end position="296"/>
    </location>
</feature>
<dbReference type="InterPro" id="IPR036875">
    <property type="entry name" value="Znf_CCHC_sf"/>
</dbReference>
<keyword evidence="2" id="KW-1185">Reference proteome</keyword>
<reference evidence="3" key="1">
    <citation type="submission" date="2025-08" db="UniProtKB">
        <authorList>
            <consortium name="RefSeq"/>
        </authorList>
    </citation>
    <scope>IDENTIFICATION</scope>
    <source>
        <tissue evidence="3">Gonad</tissue>
    </source>
</reference>
<dbReference type="RefSeq" id="XP_019639783.1">
    <property type="nucleotide sequence ID" value="XM_019784224.1"/>
</dbReference>
<gene>
    <name evidence="3" type="primary">LOC109481646</name>
</gene>
<feature type="compositionally biased region" description="Basic and acidic residues" evidence="1">
    <location>
        <begin position="224"/>
        <end position="259"/>
    </location>
</feature>
<evidence type="ECO:0000256" key="1">
    <source>
        <dbReference type="SAM" id="MobiDB-lite"/>
    </source>
</evidence>
<dbReference type="OrthoDB" id="10032391at2759"/>
<dbReference type="PANTHER" id="PTHR33223">
    <property type="entry name" value="CCHC-TYPE DOMAIN-CONTAINING PROTEIN"/>
    <property type="match status" value="1"/>
</dbReference>
<evidence type="ECO:0000313" key="3">
    <source>
        <dbReference type="RefSeq" id="XP_019639783.1"/>
    </source>
</evidence>
<proteinExistence type="predicted"/>
<feature type="compositionally biased region" description="Pro residues" evidence="1">
    <location>
        <begin position="287"/>
        <end position="296"/>
    </location>
</feature>
<dbReference type="KEGG" id="bbel:109481646"/>
<dbReference type="GeneID" id="109481646"/>
<protein>
    <submittedName>
        <fullName evidence="3">Uncharacterized protein LOC109481646</fullName>
    </submittedName>
</protein>
<dbReference type="PANTHER" id="PTHR33223:SF6">
    <property type="entry name" value="CCHC-TYPE DOMAIN-CONTAINING PROTEIN"/>
    <property type="match status" value="1"/>
</dbReference>
<organism evidence="2 3">
    <name type="scientific">Branchiostoma belcheri</name>
    <name type="common">Amphioxus</name>
    <dbReference type="NCBI Taxonomy" id="7741"/>
    <lineage>
        <taxon>Eukaryota</taxon>
        <taxon>Metazoa</taxon>
        <taxon>Chordata</taxon>
        <taxon>Cephalochordata</taxon>
        <taxon>Leptocardii</taxon>
        <taxon>Amphioxiformes</taxon>
        <taxon>Branchiostomatidae</taxon>
        <taxon>Branchiostoma</taxon>
    </lineage>
</organism>
<dbReference type="GO" id="GO:0008270">
    <property type="term" value="F:zinc ion binding"/>
    <property type="evidence" value="ECO:0007669"/>
    <property type="project" value="InterPro"/>
</dbReference>
<dbReference type="SUPFAM" id="SSF57756">
    <property type="entry name" value="Retrovirus zinc finger-like domains"/>
    <property type="match status" value="1"/>
</dbReference>
<accession>A0A6P4ZSH3</accession>
<dbReference type="AlphaFoldDB" id="A0A6P4ZSH3"/>
<sequence length="296" mass="32960">MAEPRSRLPPSFDGTAADDFQLWIQQFDVWADAQQLDQAARLRHFPTYLTGPAFGFYTELPAATKADLALIRAAMVGPFGRTALLEEFRRAANARPRRPNESLSVYAAEIQRLVRLAYPTYNDAGRAGVALDRFLAGLDPDLRHRVMEFGPADVDAAIRQASICEQARHAAARDLQFPTADHTAARITSTRAPTPDPTATVATLASKLTEIVDLLHAQASNQRQPEHQQHSRRDDRDQPPNRRGSDRRDDPAPRSETRRRLPRRPVRPDEQCHQCHGYGHYAASCPTPTPPSGNGH</sequence>
<dbReference type="Proteomes" id="UP000515135">
    <property type="component" value="Unplaced"/>
</dbReference>
<name>A0A6P4ZSH3_BRABE</name>